<dbReference type="Pfam" id="PF06980">
    <property type="entry name" value="DUF1302"/>
    <property type="match status" value="1"/>
</dbReference>
<dbReference type="OrthoDB" id="8932625at2"/>
<feature type="chain" id="PRO_5007449482" description="DUF1302 domain-containing protein" evidence="1">
    <location>
        <begin position="35"/>
        <end position="557"/>
    </location>
</feature>
<protein>
    <recommendedName>
        <fullName evidence="4">DUF1302 domain-containing protein</fullName>
    </recommendedName>
</protein>
<gene>
    <name evidence="2" type="ORF">UC35_07430</name>
</gene>
<feature type="signal peptide" evidence="1">
    <location>
        <begin position="1"/>
        <end position="34"/>
    </location>
</feature>
<sequence length="557" mass="59960">MAEISQTRFKAPRRHALAAAVIALCAGTCGTANAIEFDTGNDDVQLRLDNTVRYNFGRRVEAQSPGVLGAVNSDDGDRNFKKGSTVTNRVDLLTEFDAVYQKKFGVRVSGAGWYDQAYAGGFDNTSLATTNHFEGSTPGFGLSHVTKRYFKGASGELLDAFVFGNFELGDMPLGVRAGRHTVNWGEALLGGGAIHGITYAQAPLDQAKALATPGIEAKELYRPLNQISANLQATPELSFAAQYFLEWDNSRVPESGTYLGFADHYLNGGESLIVGPGVRAIHGKDLTPKNRGDWGVAARWSPQWLDGTMGFYVRNFSDKLPQAILMAAPPRQYFFNYGDDIDLYGISLAKQIAGISFGADLNWRKNMPLVSESVIPVTSLAALPAQGEMLGARGNTVHAVLNAIGSAPATPLWDSASYAAELTWNRWLSVSQGMNVFKGRASYTAIDKVSKDFVGLALNFTPTWFQVFPGADLSLPVSYSAGLSGNSAVTSGGNKDAGNWAIGLGLDLYSRYRFDLKYVDFFGKSTKNAAGGITVPNGTPALLEDRGAVFFTFKTTF</sequence>
<name>A0A127JS61_9BURK</name>
<proteinExistence type="predicted"/>
<dbReference type="EMBL" id="CP010951">
    <property type="protein sequence ID" value="AMO22745.1"/>
    <property type="molecule type" value="Genomic_DNA"/>
</dbReference>
<keyword evidence="3" id="KW-1185">Reference proteome</keyword>
<evidence type="ECO:0000313" key="2">
    <source>
        <dbReference type="EMBL" id="AMO22745.1"/>
    </source>
</evidence>
<dbReference type="RefSeq" id="WP_061497653.1">
    <property type="nucleotide sequence ID" value="NZ_CP010951.1"/>
</dbReference>
<accession>A0A127JS61</accession>
<evidence type="ECO:0000313" key="3">
    <source>
        <dbReference type="Proteomes" id="UP000070433"/>
    </source>
</evidence>
<evidence type="ECO:0008006" key="4">
    <source>
        <dbReference type="Google" id="ProtNLM"/>
    </source>
</evidence>
<dbReference type="Proteomes" id="UP000070433">
    <property type="component" value="Chromosome"/>
</dbReference>
<reference evidence="2 3" key="1">
    <citation type="journal article" date="2014" name="Int. J. Syst. Evol. Microbiol.">
        <title>Ramlibacter solisilvae sp. nov., isolated from forest soil, and emended description of the genus Ramlibacter.</title>
        <authorList>
            <person name="Lee H.J."/>
            <person name="Lee S.H."/>
            <person name="Lee S.S."/>
            <person name="Lee J.S."/>
            <person name="Kim Y."/>
            <person name="Kim S.C."/>
            <person name="Jeon C.O."/>
        </authorList>
    </citation>
    <scope>NUCLEOTIDE SEQUENCE [LARGE SCALE GENOMIC DNA]</scope>
    <source>
        <strain evidence="2 3">5-10</strain>
    </source>
</reference>
<dbReference type="AlphaFoldDB" id="A0A127JS61"/>
<keyword evidence="1" id="KW-0732">Signal</keyword>
<dbReference type="InterPro" id="IPR010727">
    <property type="entry name" value="DUF1302"/>
</dbReference>
<evidence type="ECO:0000256" key="1">
    <source>
        <dbReference type="SAM" id="SignalP"/>
    </source>
</evidence>
<dbReference type="PATRIC" id="fig|94132.3.peg.1517"/>
<organism evidence="2 3">
    <name type="scientific">Ramlibacter tataouinensis</name>
    <dbReference type="NCBI Taxonomy" id="94132"/>
    <lineage>
        <taxon>Bacteria</taxon>
        <taxon>Pseudomonadati</taxon>
        <taxon>Pseudomonadota</taxon>
        <taxon>Betaproteobacteria</taxon>
        <taxon>Burkholderiales</taxon>
        <taxon>Comamonadaceae</taxon>
        <taxon>Ramlibacter</taxon>
    </lineage>
</organism>